<dbReference type="InterPro" id="IPR001296">
    <property type="entry name" value="Glyco_trans_1"/>
</dbReference>
<dbReference type="InterPro" id="IPR028098">
    <property type="entry name" value="Glyco_trans_4-like_N"/>
</dbReference>
<dbReference type="PANTHER" id="PTHR45947">
    <property type="entry name" value="SULFOQUINOVOSYL TRANSFERASE SQD2"/>
    <property type="match status" value="1"/>
</dbReference>
<dbReference type="AlphaFoldDB" id="A0A413V776"/>
<evidence type="ECO:0000313" key="3">
    <source>
        <dbReference type="EMBL" id="RHB29420.1"/>
    </source>
</evidence>
<dbReference type="Pfam" id="PF13439">
    <property type="entry name" value="Glyco_transf_4"/>
    <property type="match status" value="1"/>
</dbReference>
<organism evidence="3 4">
    <name type="scientific">Bacteroides nordii</name>
    <dbReference type="NCBI Taxonomy" id="291645"/>
    <lineage>
        <taxon>Bacteria</taxon>
        <taxon>Pseudomonadati</taxon>
        <taxon>Bacteroidota</taxon>
        <taxon>Bacteroidia</taxon>
        <taxon>Bacteroidales</taxon>
        <taxon>Bacteroidaceae</taxon>
        <taxon>Bacteroides</taxon>
    </lineage>
</organism>
<keyword evidence="3" id="KW-0808">Transferase</keyword>
<comment type="caution">
    <text evidence="3">The sequence shown here is derived from an EMBL/GenBank/DDBJ whole genome shotgun (WGS) entry which is preliminary data.</text>
</comment>
<name>A0A413V776_9BACE</name>
<dbReference type="CDD" id="cd03801">
    <property type="entry name" value="GT4_PimA-like"/>
    <property type="match status" value="1"/>
</dbReference>
<accession>A0A413V776</accession>
<dbReference type="Gene3D" id="3.40.50.2000">
    <property type="entry name" value="Glycogen Phosphorylase B"/>
    <property type="match status" value="2"/>
</dbReference>
<evidence type="ECO:0000313" key="4">
    <source>
        <dbReference type="Proteomes" id="UP000284379"/>
    </source>
</evidence>
<dbReference type="RefSeq" id="WP_122202309.1">
    <property type="nucleotide sequence ID" value="NZ_CABJFV010000032.1"/>
</dbReference>
<dbReference type="GO" id="GO:0016757">
    <property type="term" value="F:glycosyltransferase activity"/>
    <property type="evidence" value="ECO:0007669"/>
    <property type="project" value="InterPro"/>
</dbReference>
<feature type="domain" description="Glycosyltransferase subfamily 4-like N-terminal" evidence="2">
    <location>
        <begin position="19"/>
        <end position="206"/>
    </location>
</feature>
<reference evidence="3 4" key="1">
    <citation type="submission" date="2018-08" db="EMBL/GenBank/DDBJ databases">
        <title>A genome reference for cultivated species of the human gut microbiota.</title>
        <authorList>
            <person name="Zou Y."/>
            <person name="Xue W."/>
            <person name="Luo G."/>
        </authorList>
    </citation>
    <scope>NUCLEOTIDE SEQUENCE [LARGE SCALE GENOMIC DNA]</scope>
    <source>
        <strain evidence="3 4">AM40-30BH</strain>
    </source>
</reference>
<dbReference type="InterPro" id="IPR050194">
    <property type="entry name" value="Glycosyltransferase_grp1"/>
</dbReference>
<gene>
    <name evidence="3" type="ORF">DW888_19850</name>
</gene>
<dbReference type="Pfam" id="PF00534">
    <property type="entry name" value="Glycos_transf_1"/>
    <property type="match status" value="1"/>
</dbReference>
<evidence type="ECO:0000259" key="2">
    <source>
        <dbReference type="Pfam" id="PF13439"/>
    </source>
</evidence>
<dbReference type="SUPFAM" id="SSF53756">
    <property type="entry name" value="UDP-Glycosyltransferase/glycogen phosphorylase"/>
    <property type="match status" value="1"/>
</dbReference>
<protein>
    <submittedName>
        <fullName evidence="3">Glycosyltransferase</fullName>
    </submittedName>
</protein>
<dbReference type="Proteomes" id="UP000284379">
    <property type="component" value="Unassembled WGS sequence"/>
</dbReference>
<sequence length="393" mass="43460">MKILSFGHIPVWAGGRQSSGLANVIYQLAKNMASCKDVELTLAATDVFKPTIHDGDLTIMGWSKGVFVKYALAHPLVSIKWFAVVLSSRVKYGRKISVPGFFFKGLHLSRCLNLVKPDVVHLHGMNACIYDRIVSTNIKVVVTMHGLIGTDKTIPDQANYMKMEQAVCKSARYSFVAFIANQLRDDFAALYQGIKSKSVAISNAYDGRTFYYVEPIEHDIQTLVTVASLSDNKGQHRVLEAIAKSGINCKYVCIGAGTEDMVARNKAIAKQYGIDYEYVGKKTPSEIHEYMALADYMILPSSTEGFGLVFLEAIACGVPVILPKHLPIVKESNIIKPRVNALLTEDSSSDAIADVLKKVNEYNFNHQEVSQTISGYTWDGIAQQYIDTIKNCL</sequence>
<dbReference type="PANTHER" id="PTHR45947:SF15">
    <property type="entry name" value="TEICHURONIC ACID BIOSYNTHESIS GLYCOSYLTRANSFERASE TUAC-RELATED"/>
    <property type="match status" value="1"/>
</dbReference>
<feature type="domain" description="Glycosyl transferase family 1" evidence="1">
    <location>
        <begin position="219"/>
        <end position="361"/>
    </location>
</feature>
<dbReference type="EMBL" id="QSGO01000032">
    <property type="protein sequence ID" value="RHB29420.1"/>
    <property type="molecule type" value="Genomic_DNA"/>
</dbReference>
<proteinExistence type="predicted"/>
<evidence type="ECO:0000259" key="1">
    <source>
        <dbReference type="Pfam" id="PF00534"/>
    </source>
</evidence>